<organism evidence="2 3">
    <name type="scientific">Hibiscus sabdariffa</name>
    <name type="common">roselle</name>
    <dbReference type="NCBI Taxonomy" id="183260"/>
    <lineage>
        <taxon>Eukaryota</taxon>
        <taxon>Viridiplantae</taxon>
        <taxon>Streptophyta</taxon>
        <taxon>Embryophyta</taxon>
        <taxon>Tracheophyta</taxon>
        <taxon>Spermatophyta</taxon>
        <taxon>Magnoliopsida</taxon>
        <taxon>eudicotyledons</taxon>
        <taxon>Gunneridae</taxon>
        <taxon>Pentapetalae</taxon>
        <taxon>rosids</taxon>
        <taxon>malvids</taxon>
        <taxon>Malvales</taxon>
        <taxon>Malvaceae</taxon>
        <taxon>Malvoideae</taxon>
        <taxon>Hibiscus</taxon>
    </lineage>
</organism>
<sequence>MGRLYHSAGPDGCAHGSRAYLSWAATRSVGSNGRPTVVDDLRREPVLPSSFEPLGFGGIGTQIPNHLLPHLHSFDKTESLSSQTLASRARAACRRRRIPVTIPTGQAHRPPVRFLAS</sequence>
<dbReference type="EMBL" id="JBBPBM010000003">
    <property type="protein sequence ID" value="KAK8593703.1"/>
    <property type="molecule type" value="Genomic_DNA"/>
</dbReference>
<name>A0ABR2G3X6_9ROSI</name>
<gene>
    <name evidence="2" type="ORF">V6N12_045778</name>
</gene>
<reference evidence="2 3" key="1">
    <citation type="journal article" date="2024" name="G3 (Bethesda)">
        <title>Genome assembly of Hibiscus sabdariffa L. provides insights into metabolisms of medicinal natural products.</title>
        <authorList>
            <person name="Kim T."/>
        </authorList>
    </citation>
    <scope>NUCLEOTIDE SEQUENCE [LARGE SCALE GENOMIC DNA]</scope>
    <source>
        <strain evidence="2">TK-2024</strain>
        <tissue evidence="2">Old leaves</tissue>
    </source>
</reference>
<dbReference type="Proteomes" id="UP001472677">
    <property type="component" value="Unassembled WGS sequence"/>
</dbReference>
<keyword evidence="3" id="KW-1185">Reference proteome</keyword>
<evidence type="ECO:0000313" key="2">
    <source>
        <dbReference type="EMBL" id="KAK8593703.1"/>
    </source>
</evidence>
<comment type="caution">
    <text evidence="2">The sequence shown here is derived from an EMBL/GenBank/DDBJ whole genome shotgun (WGS) entry which is preliminary data.</text>
</comment>
<evidence type="ECO:0000313" key="3">
    <source>
        <dbReference type="Proteomes" id="UP001472677"/>
    </source>
</evidence>
<accession>A0ABR2G3X6</accession>
<proteinExistence type="predicted"/>
<protein>
    <submittedName>
        <fullName evidence="2">Uncharacterized protein</fullName>
    </submittedName>
</protein>
<evidence type="ECO:0000256" key="1">
    <source>
        <dbReference type="SAM" id="MobiDB-lite"/>
    </source>
</evidence>
<feature type="region of interest" description="Disordered" evidence="1">
    <location>
        <begin position="96"/>
        <end position="117"/>
    </location>
</feature>